<evidence type="ECO:0000313" key="1">
    <source>
        <dbReference type="EMBL" id="KAJ8890348.1"/>
    </source>
</evidence>
<accession>A0ABQ9I2X8</accession>
<dbReference type="EMBL" id="JARBHB010000003">
    <property type="protein sequence ID" value="KAJ8890348.1"/>
    <property type="molecule type" value="Genomic_DNA"/>
</dbReference>
<comment type="caution">
    <text evidence="1">The sequence shown here is derived from an EMBL/GenBank/DDBJ whole genome shotgun (WGS) entry which is preliminary data.</text>
</comment>
<gene>
    <name evidence="1" type="ORF">PR048_009856</name>
</gene>
<protein>
    <submittedName>
        <fullName evidence="1">Uncharacterized protein</fullName>
    </submittedName>
</protein>
<organism evidence="1 2">
    <name type="scientific">Dryococelus australis</name>
    <dbReference type="NCBI Taxonomy" id="614101"/>
    <lineage>
        <taxon>Eukaryota</taxon>
        <taxon>Metazoa</taxon>
        <taxon>Ecdysozoa</taxon>
        <taxon>Arthropoda</taxon>
        <taxon>Hexapoda</taxon>
        <taxon>Insecta</taxon>
        <taxon>Pterygota</taxon>
        <taxon>Neoptera</taxon>
        <taxon>Polyneoptera</taxon>
        <taxon>Phasmatodea</taxon>
        <taxon>Verophasmatodea</taxon>
        <taxon>Anareolatae</taxon>
        <taxon>Phasmatidae</taxon>
        <taxon>Eurycanthinae</taxon>
        <taxon>Dryococelus</taxon>
    </lineage>
</organism>
<name>A0ABQ9I2X8_9NEOP</name>
<proteinExistence type="predicted"/>
<reference evidence="1 2" key="1">
    <citation type="submission" date="2023-02" db="EMBL/GenBank/DDBJ databases">
        <title>LHISI_Scaffold_Assembly.</title>
        <authorList>
            <person name="Stuart O.P."/>
            <person name="Cleave R."/>
            <person name="Magrath M.J.L."/>
            <person name="Mikheyev A.S."/>
        </authorList>
    </citation>
    <scope>NUCLEOTIDE SEQUENCE [LARGE SCALE GENOMIC DNA]</scope>
    <source>
        <strain evidence="1">Daus_M_001</strain>
        <tissue evidence="1">Leg muscle</tissue>
    </source>
</reference>
<evidence type="ECO:0000313" key="2">
    <source>
        <dbReference type="Proteomes" id="UP001159363"/>
    </source>
</evidence>
<sequence>MCPKRLSAATAACLCKSPGIPRAIGNALDTLLCTLEWNGVGIDAECQHLSRTSMVLLVIYEGKVKNRNPVGLCTRVPEKKKVAETLADATEKLEKATHCCLQVAQHFQLLPGGVTLPVIKLPIGTIISTSLFSTTLKLWSVLHRSHKEVLPLYLSSLQFMRTFLLSGFWRYPWRVETLCCCTYLKLTKGVRAHIDKSLNFAIFGGIYCIPGKLTVDGRCTGYWPEAIAFSKSNCFKGLQTWTLTCYSVIPRKCYSVTVFLNRSLKELFELGKEHNLCINCLRAIHEVKTCLSKTNCLTCNSKHHTSLH</sequence>
<keyword evidence="2" id="KW-1185">Reference proteome</keyword>
<dbReference type="Proteomes" id="UP001159363">
    <property type="component" value="Chromosome 3"/>
</dbReference>